<accession>A0A928GHH5</accession>
<dbReference type="EMBL" id="SUYD01000001">
    <property type="protein sequence ID" value="MBE6264873.1"/>
    <property type="molecule type" value="Genomic_DNA"/>
</dbReference>
<dbReference type="GO" id="GO:0009246">
    <property type="term" value="P:enterobacterial common antigen biosynthetic process"/>
    <property type="evidence" value="ECO:0007669"/>
    <property type="project" value="TreeGrafter"/>
</dbReference>
<dbReference type="Pfam" id="PF01757">
    <property type="entry name" value="Acyl_transf_3"/>
    <property type="match status" value="1"/>
</dbReference>
<evidence type="ECO:0000313" key="10">
    <source>
        <dbReference type="Proteomes" id="UP000763088"/>
    </source>
</evidence>
<evidence type="ECO:0000256" key="6">
    <source>
        <dbReference type="ARBA" id="ARBA00023136"/>
    </source>
</evidence>
<keyword evidence="9" id="KW-0012">Acyltransferase</keyword>
<feature type="transmembrane region" description="Helical" evidence="7">
    <location>
        <begin position="186"/>
        <end position="207"/>
    </location>
</feature>
<evidence type="ECO:0000313" key="9">
    <source>
        <dbReference type="EMBL" id="MBE6264873.1"/>
    </source>
</evidence>
<feature type="domain" description="Acyltransferase 3" evidence="8">
    <location>
        <begin position="14"/>
        <end position="337"/>
    </location>
</feature>
<reference evidence="9" key="1">
    <citation type="submission" date="2019-04" db="EMBL/GenBank/DDBJ databases">
        <title>Evolution of Biomass-Degrading Anaerobic Consortia Revealed by Metagenomics.</title>
        <authorList>
            <person name="Peng X."/>
        </authorList>
    </citation>
    <scope>NUCLEOTIDE SEQUENCE</scope>
    <source>
        <strain evidence="9">SIG141</strain>
    </source>
</reference>
<evidence type="ECO:0000256" key="2">
    <source>
        <dbReference type="ARBA" id="ARBA00007400"/>
    </source>
</evidence>
<keyword evidence="3" id="KW-1003">Cell membrane</keyword>
<dbReference type="PANTHER" id="PTHR40074">
    <property type="entry name" value="O-ACETYLTRANSFERASE WECH"/>
    <property type="match status" value="1"/>
</dbReference>
<keyword evidence="4 7" id="KW-0812">Transmembrane</keyword>
<feature type="transmembrane region" description="Helical" evidence="7">
    <location>
        <begin position="162"/>
        <end position="180"/>
    </location>
</feature>
<dbReference type="GO" id="GO:0005886">
    <property type="term" value="C:plasma membrane"/>
    <property type="evidence" value="ECO:0007669"/>
    <property type="project" value="UniProtKB-SubCell"/>
</dbReference>
<evidence type="ECO:0000259" key="8">
    <source>
        <dbReference type="Pfam" id="PF01757"/>
    </source>
</evidence>
<dbReference type="InterPro" id="IPR002656">
    <property type="entry name" value="Acyl_transf_3_dom"/>
</dbReference>
<evidence type="ECO:0000256" key="7">
    <source>
        <dbReference type="SAM" id="Phobius"/>
    </source>
</evidence>
<proteinExistence type="inferred from homology"/>
<feature type="transmembrane region" description="Helical" evidence="7">
    <location>
        <begin position="320"/>
        <end position="342"/>
    </location>
</feature>
<comment type="similarity">
    <text evidence="2">Belongs to the acyltransferase 3 family.</text>
</comment>
<evidence type="ECO:0000256" key="5">
    <source>
        <dbReference type="ARBA" id="ARBA00022989"/>
    </source>
</evidence>
<dbReference type="AlphaFoldDB" id="A0A928GHH5"/>
<evidence type="ECO:0000256" key="3">
    <source>
        <dbReference type="ARBA" id="ARBA00022475"/>
    </source>
</evidence>
<feature type="transmembrane region" description="Helical" evidence="7">
    <location>
        <begin position="92"/>
        <end position="111"/>
    </location>
</feature>
<evidence type="ECO:0000256" key="4">
    <source>
        <dbReference type="ARBA" id="ARBA00022692"/>
    </source>
</evidence>
<dbReference type="PANTHER" id="PTHR40074:SF2">
    <property type="entry name" value="O-ACETYLTRANSFERASE WECH"/>
    <property type="match status" value="1"/>
</dbReference>
<gene>
    <name evidence="9" type="ORF">E7102_00160</name>
</gene>
<protein>
    <submittedName>
        <fullName evidence="9">Acyltransferase</fullName>
    </submittedName>
</protein>
<evidence type="ECO:0000256" key="1">
    <source>
        <dbReference type="ARBA" id="ARBA00004651"/>
    </source>
</evidence>
<feature type="transmembrane region" description="Helical" evidence="7">
    <location>
        <begin position="251"/>
        <end position="268"/>
    </location>
</feature>
<sequence>MKRTDNTPPSKKNLNIEILKVLSMFMVVVWHFYVHGLKIDHTEIQPGSVSTLNFGISQLIIVICSVCVNLFVLVTGFFLINKSFKTIRFVRIWFQTVFYSVTIDLVLYATNSETNLISNIWTDIMPICNNTYWFVRQYLRLIIIAPIISFYLLRLTKTIHHLIMIIILVIVLFLTIRNPFCDGRYISGYSILWFVMLFYTGGYLHIYETSNKWTISTKTFCILLFLTWAYTIFVLVYKHLYNSDILHNTTYEYNTFPYFLSVILFIIIKRSNLNGKRNLNIFYDIAPLTFGVYLIHDNNKIRTLIWDQIYSWGALYDSLLLTPTAICISCIIFTICISIDYLRKELFRVLRIDILINLFSKFIDSILIKIWNKISGILKITTNS</sequence>
<keyword evidence="5 7" id="KW-1133">Transmembrane helix</keyword>
<feature type="transmembrane region" description="Helical" evidence="7">
    <location>
        <begin position="131"/>
        <end position="153"/>
    </location>
</feature>
<dbReference type="Proteomes" id="UP000763088">
    <property type="component" value="Unassembled WGS sequence"/>
</dbReference>
<feature type="transmembrane region" description="Helical" evidence="7">
    <location>
        <begin position="21"/>
        <end position="39"/>
    </location>
</feature>
<keyword evidence="9" id="KW-0808">Transferase</keyword>
<feature type="transmembrane region" description="Helical" evidence="7">
    <location>
        <begin position="59"/>
        <end position="80"/>
    </location>
</feature>
<feature type="transmembrane region" description="Helical" evidence="7">
    <location>
        <begin position="219"/>
        <end position="239"/>
    </location>
</feature>
<feature type="transmembrane region" description="Helical" evidence="7">
    <location>
        <begin position="280"/>
        <end position="296"/>
    </location>
</feature>
<dbReference type="GO" id="GO:0016413">
    <property type="term" value="F:O-acetyltransferase activity"/>
    <property type="evidence" value="ECO:0007669"/>
    <property type="project" value="TreeGrafter"/>
</dbReference>
<comment type="subcellular location">
    <subcellularLocation>
        <location evidence="1">Cell membrane</location>
        <topology evidence="1">Multi-pass membrane protein</topology>
    </subcellularLocation>
</comment>
<name>A0A928GHH5_XYLRU</name>
<keyword evidence="6 7" id="KW-0472">Membrane</keyword>
<comment type="caution">
    <text evidence="9">The sequence shown here is derived from an EMBL/GenBank/DDBJ whole genome shotgun (WGS) entry which is preliminary data.</text>
</comment>
<organism evidence="9 10">
    <name type="scientific">Xylanibacter ruminicola</name>
    <name type="common">Prevotella ruminicola</name>
    <dbReference type="NCBI Taxonomy" id="839"/>
    <lineage>
        <taxon>Bacteria</taxon>
        <taxon>Pseudomonadati</taxon>
        <taxon>Bacteroidota</taxon>
        <taxon>Bacteroidia</taxon>
        <taxon>Bacteroidales</taxon>
        <taxon>Prevotellaceae</taxon>
        <taxon>Xylanibacter</taxon>
    </lineage>
</organism>